<dbReference type="PANTHER" id="PTHR43386">
    <property type="entry name" value="OLIGOPEPTIDE TRANSPORT SYSTEM PERMEASE PROTEIN APPC"/>
    <property type="match status" value="1"/>
</dbReference>
<proteinExistence type="inferred from homology"/>
<evidence type="ECO:0000256" key="5">
    <source>
        <dbReference type="ARBA" id="ARBA00022989"/>
    </source>
</evidence>
<comment type="subcellular location">
    <subcellularLocation>
        <location evidence="1 7">Cell membrane</location>
        <topology evidence="1 7">Multi-pass membrane protein</topology>
    </subcellularLocation>
</comment>
<feature type="transmembrane region" description="Helical" evidence="7">
    <location>
        <begin position="35"/>
        <end position="54"/>
    </location>
</feature>
<dbReference type="AlphaFoldDB" id="A0ABD6B730"/>
<evidence type="ECO:0000256" key="7">
    <source>
        <dbReference type="RuleBase" id="RU363032"/>
    </source>
</evidence>
<reference evidence="9 10" key="1">
    <citation type="journal article" date="2019" name="Int. J. Syst. Evol. Microbiol.">
        <title>The Global Catalogue of Microorganisms (GCM) 10K type strain sequencing project: providing services to taxonomists for standard genome sequencing and annotation.</title>
        <authorList>
            <consortium name="The Broad Institute Genomics Platform"/>
            <consortium name="The Broad Institute Genome Sequencing Center for Infectious Disease"/>
            <person name="Wu L."/>
            <person name="Ma J."/>
        </authorList>
    </citation>
    <scope>NUCLEOTIDE SEQUENCE [LARGE SCALE GENOMIC DNA]</scope>
    <source>
        <strain evidence="9 10">CGMCC 1.12285</strain>
    </source>
</reference>
<evidence type="ECO:0000313" key="9">
    <source>
        <dbReference type="EMBL" id="MFD1526609.1"/>
    </source>
</evidence>
<keyword evidence="10" id="KW-1185">Reference proteome</keyword>
<dbReference type="EMBL" id="JBHUDH010000111">
    <property type="protein sequence ID" value="MFD1526609.1"/>
    <property type="molecule type" value="Genomic_DNA"/>
</dbReference>
<dbReference type="Gene3D" id="1.10.3720.10">
    <property type="entry name" value="MetI-like"/>
    <property type="match status" value="1"/>
</dbReference>
<keyword evidence="5 7" id="KW-1133">Transmembrane helix</keyword>
<keyword evidence="3" id="KW-1003">Cell membrane</keyword>
<protein>
    <submittedName>
        <fullName evidence="9">ABC transporter permease</fullName>
    </submittedName>
</protein>
<evidence type="ECO:0000256" key="6">
    <source>
        <dbReference type="ARBA" id="ARBA00023136"/>
    </source>
</evidence>
<dbReference type="PANTHER" id="PTHR43386:SF1">
    <property type="entry name" value="D,D-DIPEPTIDE TRANSPORT SYSTEM PERMEASE PROTEIN DDPC-RELATED"/>
    <property type="match status" value="1"/>
</dbReference>
<evidence type="ECO:0000256" key="3">
    <source>
        <dbReference type="ARBA" id="ARBA00022475"/>
    </source>
</evidence>
<evidence type="ECO:0000256" key="4">
    <source>
        <dbReference type="ARBA" id="ARBA00022692"/>
    </source>
</evidence>
<feature type="transmembrane region" description="Helical" evidence="7">
    <location>
        <begin position="135"/>
        <end position="161"/>
    </location>
</feature>
<dbReference type="SUPFAM" id="SSF161098">
    <property type="entry name" value="MetI-like"/>
    <property type="match status" value="1"/>
</dbReference>
<dbReference type="CDD" id="cd06261">
    <property type="entry name" value="TM_PBP2"/>
    <property type="match status" value="1"/>
</dbReference>
<dbReference type="InterPro" id="IPR035906">
    <property type="entry name" value="MetI-like_sf"/>
</dbReference>
<dbReference type="InterPro" id="IPR025966">
    <property type="entry name" value="OppC_N"/>
</dbReference>
<sequence>AVWGLRIYRQEYRAADWTPRDDAVRGFARHRWGQFGLVVVVLFLILALFAPALGPTTMERNVEDPFSYEVSYYDEDAGAVQTVTVGQANLDSTSQGIPERNVGLFSYDRYNRYHPFGTLPSGQDLFTAVALGARVSLFIGLVAITVSAAVSAALALISAYYGGLVDLAIVLLSDATQSLPQLLVVIMLSVVLSQTWIAGLYNGAVLLSLIFALTGWPSLWRAVRGPALQVSERAWVDAADGYGLDSPRTMLRHIFPFVVGYLLVYASMSLGGIIIGAAGLSFLGLGVTAPTPEWGRLVNVGQPLLTTVSWHIAVMPGVLIVIVVTGFNALGDGIRDAIDSETNLENEEEASAAASGAGG</sequence>
<feature type="domain" description="ABC transmembrane type-1" evidence="8">
    <location>
        <begin position="133"/>
        <end position="331"/>
    </location>
</feature>
<feature type="transmembrane region" description="Helical" evidence="7">
    <location>
        <begin position="258"/>
        <end position="288"/>
    </location>
</feature>
<dbReference type="Pfam" id="PF00528">
    <property type="entry name" value="BPD_transp_1"/>
    <property type="match status" value="1"/>
</dbReference>
<dbReference type="GO" id="GO:0005886">
    <property type="term" value="C:plasma membrane"/>
    <property type="evidence" value="ECO:0007669"/>
    <property type="project" value="UniProtKB-SubCell"/>
</dbReference>
<evidence type="ECO:0000259" key="8">
    <source>
        <dbReference type="PROSITE" id="PS50928"/>
    </source>
</evidence>
<comment type="caution">
    <text evidence="9">The sequence shown here is derived from an EMBL/GenBank/DDBJ whole genome shotgun (WGS) entry which is preliminary data.</text>
</comment>
<keyword evidence="2 7" id="KW-0813">Transport</keyword>
<feature type="transmembrane region" description="Helical" evidence="7">
    <location>
        <begin position="308"/>
        <end position="330"/>
    </location>
</feature>
<keyword evidence="4 7" id="KW-0812">Transmembrane</keyword>
<gene>
    <name evidence="9" type="ORF">ACFR9S_09920</name>
</gene>
<organism evidence="9 10">
    <name type="scientific">Halolamina salina</name>
    <dbReference type="NCBI Taxonomy" id="1220023"/>
    <lineage>
        <taxon>Archaea</taxon>
        <taxon>Methanobacteriati</taxon>
        <taxon>Methanobacteriota</taxon>
        <taxon>Stenosarchaea group</taxon>
        <taxon>Halobacteria</taxon>
        <taxon>Halobacteriales</taxon>
        <taxon>Haloferacaceae</taxon>
    </lineage>
</organism>
<dbReference type="InterPro" id="IPR000515">
    <property type="entry name" value="MetI-like"/>
</dbReference>
<evidence type="ECO:0000313" key="10">
    <source>
        <dbReference type="Proteomes" id="UP001597111"/>
    </source>
</evidence>
<accession>A0ABD6B730</accession>
<dbReference type="PROSITE" id="PS50928">
    <property type="entry name" value="ABC_TM1"/>
    <property type="match status" value="1"/>
</dbReference>
<feature type="non-terminal residue" evidence="9">
    <location>
        <position position="1"/>
    </location>
</feature>
<dbReference type="Proteomes" id="UP001597111">
    <property type="component" value="Unassembled WGS sequence"/>
</dbReference>
<dbReference type="Pfam" id="PF12911">
    <property type="entry name" value="OppC_N"/>
    <property type="match status" value="1"/>
</dbReference>
<keyword evidence="6 7" id="KW-0472">Membrane</keyword>
<name>A0ABD6B730_9EURY</name>
<dbReference type="RefSeq" id="WP_379818531.1">
    <property type="nucleotide sequence ID" value="NZ_JBHUDH010000111.1"/>
</dbReference>
<evidence type="ECO:0000256" key="2">
    <source>
        <dbReference type="ARBA" id="ARBA00022448"/>
    </source>
</evidence>
<dbReference type="InterPro" id="IPR050366">
    <property type="entry name" value="BP-dependent_transpt_permease"/>
</dbReference>
<evidence type="ECO:0000256" key="1">
    <source>
        <dbReference type="ARBA" id="ARBA00004651"/>
    </source>
</evidence>
<comment type="similarity">
    <text evidence="7">Belongs to the binding-protein-dependent transport system permease family.</text>
</comment>